<keyword evidence="5" id="KW-0804">Transcription</keyword>
<keyword evidence="3" id="KW-0805">Transcription regulation</keyword>
<proteinExistence type="predicted"/>
<keyword evidence="2" id="KW-0862">Zinc</keyword>
<accession>A0AAJ0D5P9</accession>
<evidence type="ECO:0000256" key="2">
    <source>
        <dbReference type="ARBA" id="ARBA00022833"/>
    </source>
</evidence>
<evidence type="ECO:0000256" key="1">
    <source>
        <dbReference type="ARBA" id="ARBA00022723"/>
    </source>
</evidence>
<evidence type="ECO:0000256" key="6">
    <source>
        <dbReference type="ARBA" id="ARBA00023242"/>
    </source>
</evidence>
<evidence type="ECO:0000313" key="7">
    <source>
        <dbReference type="EMBL" id="KAK3046795.1"/>
    </source>
</evidence>
<reference evidence="7" key="1">
    <citation type="submission" date="2023-04" db="EMBL/GenBank/DDBJ databases">
        <title>Black Yeasts Isolated from many extreme environments.</title>
        <authorList>
            <person name="Coleine C."/>
            <person name="Stajich J.E."/>
            <person name="Selbmann L."/>
        </authorList>
    </citation>
    <scope>NUCLEOTIDE SEQUENCE</scope>
    <source>
        <strain evidence="7">CCFEE 5312</strain>
    </source>
</reference>
<gene>
    <name evidence="7" type="ORF">LTR09_011726</name>
</gene>
<dbReference type="InterPro" id="IPR052360">
    <property type="entry name" value="Transcr_Regulatory_Proteins"/>
</dbReference>
<evidence type="ECO:0000313" key="8">
    <source>
        <dbReference type="Proteomes" id="UP001271007"/>
    </source>
</evidence>
<protein>
    <submittedName>
        <fullName evidence="7">Uncharacterized protein</fullName>
    </submittedName>
</protein>
<dbReference type="GO" id="GO:0046872">
    <property type="term" value="F:metal ion binding"/>
    <property type="evidence" value="ECO:0007669"/>
    <property type="project" value="UniProtKB-KW"/>
</dbReference>
<dbReference type="PANTHER" id="PTHR36206">
    <property type="entry name" value="ASPERCRYPTIN BIOSYNTHESIS CLUSTER-SPECIFIC TRANSCRIPTION REGULATOR ATNN-RELATED"/>
    <property type="match status" value="1"/>
</dbReference>
<keyword evidence="4" id="KW-0238">DNA-binding</keyword>
<dbReference type="GO" id="GO:0003677">
    <property type="term" value="F:DNA binding"/>
    <property type="evidence" value="ECO:0007669"/>
    <property type="project" value="UniProtKB-KW"/>
</dbReference>
<name>A0AAJ0D5P9_9PEZI</name>
<keyword evidence="8" id="KW-1185">Reference proteome</keyword>
<dbReference type="PANTHER" id="PTHR36206:SF12">
    <property type="entry name" value="ASPERCRYPTIN BIOSYNTHESIS CLUSTER-SPECIFIC TRANSCRIPTION REGULATOR ATNN-RELATED"/>
    <property type="match status" value="1"/>
</dbReference>
<organism evidence="7 8">
    <name type="scientific">Extremus antarcticus</name>
    <dbReference type="NCBI Taxonomy" id="702011"/>
    <lineage>
        <taxon>Eukaryota</taxon>
        <taxon>Fungi</taxon>
        <taxon>Dikarya</taxon>
        <taxon>Ascomycota</taxon>
        <taxon>Pezizomycotina</taxon>
        <taxon>Dothideomycetes</taxon>
        <taxon>Dothideomycetidae</taxon>
        <taxon>Mycosphaerellales</taxon>
        <taxon>Extremaceae</taxon>
        <taxon>Extremus</taxon>
    </lineage>
</organism>
<dbReference type="Proteomes" id="UP001271007">
    <property type="component" value="Unassembled WGS sequence"/>
</dbReference>
<dbReference type="EMBL" id="JAWDJX010000079">
    <property type="protein sequence ID" value="KAK3046795.1"/>
    <property type="molecule type" value="Genomic_DNA"/>
</dbReference>
<comment type="caution">
    <text evidence="7">The sequence shown here is derived from an EMBL/GenBank/DDBJ whole genome shotgun (WGS) entry which is preliminary data.</text>
</comment>
<sequence>MAESVAGRNRDTKSRTKTQPTVLEILPQDIAVLNRYFSIKTLFDLKLDCHEDARQLLQASLTDPAIRHALWSLRALREDLETSGDNPESLAHQTKSYHYGLHQYGAALGDLASNISSPSPSGLKSALLCCQIFIGIEELQKNYAAMVQHIVRGLKIMHEYRARPSLVATNEFVPAHEWQLPFVDVFIIKLFLAPCKSADAPATAESSGKRLSALSMSLHPQPVASRDLRTIAPDMWSELTRIASWTLDFLSKVSQADSVEVALRLLRDKKALLDSLESWLIGLELVQTKIGPHGPEPVSVSFWRLFHLILKIVLLGALESSPDLAQDL</sequence>
<evidence type="ECO:0000256" key="4">
    <source>
        <dbReference type="ARBA" id="ARBA00023125"/>
    </source>
</evidence>
<evidence type="ECO:0000256" key="5">
    <source>
        <dbReference type="ARBA" id="ARBA00023163"/>
    </source>
</evidence>
<keyword evidence="1" id="KW-0479">Metal-binding</keyword>
<keyword evidence="6" id="KW-0539">Nucleus</keyword>
<evidence type="ECO:0000256" key="3">
    <source>
        <dbReference type="ARBA" id="ARBA00023015"/>
    </source>
</evidence>
<dbReference type="AlphaFoldDB" id="A0AAJ0D5P9"/>